<evidence type="ECO:0000259" key="2">
    <source>
        <dbReference type="Pfam" id="PF12222"/>
    </source>
</evidence>
<reference evidence="3 4" key="1">
    <citation type="journal article" date="2020" name="Mol. Plant">
        <title>The Chromosome-Based Rubber Tree Genome Provides New Insights into Spurge Genome Evolution and Rubber Biosynthesis.</title>
        <authorList>
            <person name="Liu J."/>
            <person name="Shi C."/>
            <person name="Shi C.C."/>
            <person name="Li W."/>
            <person name="Zhang Q.J."/>
            <person name="Zhang Y."/>
            <person name="Li K."/>
            <person name="Lu H.F."/>
            <person name="Shi C."/>
            <person name="Zhu S.T."/>
            <person name="Xiao Z.Y."/>
            <person name="Nan H."/>
            <person name="Yue Y."/>
            <person name="Zhu X.G."/>
            <person name="Wu Y."/>
            <person name="Hong X.N."/>
            <person name="Fan G.Y."/>
            <person name="Tong Y."/>
            <person name="Zhang D."/>
            <person name="Mao C.L."/>
            <person name="Liu Y.L."/>
            <person name="Hao S.J."/>
            <person name="Liu W.Q."/>
            <person name="Lv M.Q."/>
            <person name="Zhang H.B."/>
            <person name="Liu Y."/>
            <person name="Hu-Tang G.R."/>
            <person name="Wang J.P."/>
            <person name="Wang J.H."/>
            <person name="Sun Y.H."/>
            <person name="Ni S.B."/>
            <person name="Chen W.B."/>
            <person name="Zhang X.C."/>
            <person name="Jiao Y.N."/>
            <person name="Eichler E.E."/>
            <person name="Li G.H."/>
            <person name="Liu X."/>
            <person name="Gao L.Z."/>
        </authorList>
    </citation>
    <scope>NUCLEOTIDE SEQUENCE [LARGE SCALE GENOMIC DNA]</scope>
    <source>
        <strain evidence="4">cv. GT1</strain>
        <tissue evidence="3">Leaf</tissue>
    </source>
</reference>
<protein>
    <recommendedName>
        <fullName evidence="2">Peptide N-acetyl-beta-D-glucosaminyl asparaginase amidase A N-terminal domain-containing protein</fullName>
    </recommendedName>
</protein>
<comment type="caution">
    <text evidence="3">The sequence shown here is derived from an EMBL/GenBank/DDBJ whole genome shotgun (WGS) entry which is preliminary data.</text>
</comment>
<name>A0A6A6L6S0_HEVBR</name>
<dbReference type="InterPro" id="IPR056948">
    <property type="entry name" value="PNGaseA_N"/>
</dbReference>
<evidence type="ECO:0000256" key="1">
    <source>
        <dbReference type="SAM" id="SignalP"/>
    </source>
</evidence>
<keyword evidence="4" id="KW-1185">Reference proteome</keyword>
<dbReference type="InterPro" id="IPR021102">
    <property type="entry name" value="PNGase_A"/>
</dbReference>
<dbReference type="PANTHER" id="PTHR31104">
    <property type="entry name" value="PEPTIDE-N4-(N-ACETYL-BETA-GLUCOSAMINYL)ASPARAGINE AMIDASE A PROTEIN"/>
    <property type="match status" value="1"/>
</dbReference>
<dbReference type="Pfam" id="PF12222">
    <property type="entry name" value="PNGaseA"/>
    <property type="match status" value="1"/>
</dbReference>
<gene>
    <name evidence="3" type="ORF">GH714_037293</name>
</gene>
<dbReference type="EMBL" id="JAAGAX010000013">
    <property type="protein sequence ID" value="KAF2296297.1"/>
    <property type="molecule type" value="Genomic_DNA"/>
</dbReference>
<feature type="signal peptide" evidence="1">
    <location>
        <begin position="1"/>
        <end position="20"/>
    </location>
</feature>
<dbReference type="AlphaFoldDB" id="A0A6A6L6S0"/>
<proteinExistence type="predicted"/>
<evidence type="ECO:0000313" key="3">
    <source>
        <dbReference type="EMBL" id="KAF2296297.1"/>
    </source>
</evidence>
<feature type="chain" id="PRO_5025628860" description="Peptide N-acetyl-beta-D-glucosaminyl asparaginase amidase A N-terminal domain-containing protein" evidence="1">
    <location>
        <begin position="21"/>
        <end position="599"/>
    </location>
</feature>
<feature type="domain" description="Peptide N-acetyl-beta-D-glucosaminyl asparaginase amidase A N-terminal" evidence="2">
    <location>
        <begin position="64"/>
        <end position="405"/>
    </location>
</feature>
<sequence length="599" mass="67145">MERTSLLLLLLLLLLLTAISFPLTLPTSPDHFFRPSSAKPKATLSRPKYKEFFELIHPLPSDHLTPSCALHIVHHTFGKTVNRPPYSTPYSPPSDCPPPWLHVALEFRTKSRGDQYDRISGLWLGGAELLRSSTVKPTESGISWTVRKDITRYSSLLVKRNINFTIMLENVVDNIYTGVYHVDVTFFFYKETAVRAPLIGGDHISIFPQKQGLIGGFAAKDVYESPADLIIPISAFHNSKGYWFIIKGDSDVHFRKLRFPANTRRAVMELYVSFHGNDEFWYSNPSNTYIRMNNLTTLRGNGAFREVFVTIDGMFVASEVPFPVIFTGGFNPLFWEPAVAIGAFDLPTYDLDLTPFLGVLLDGRDHVVGVGVSDGISYWLVDANLHLWLDTGAASVEAKSVVYQNPGSSIKRQEEFRDLDGSFAIKGTRKTQLVGWIKSSAGNLTTSVMHQFKFRSSIKYGRNGNYKHAKQNMKSTREVRVMNEMGMLLSRVTMKRRYPIKVVTLKIPGTKKNTYMLITNVSHSLIDHCSNGKLSSFVHNNQIANGWIEVKDHDVIAGEAITNQTLTCRDDSGCYVRTVAAIDGSLVIDNSTFACPSLI</sequence>
<organism evidence="3 4">
    <name type="scientific">Hevea brasiliensis</name>
    <name type="common">Para rubber tree</name>
    <name type="synonym">Siphonia brasiliensis</name>
    <dbReference type="NCBI Taxonomy" id="3981"/>
    <lineage>
        <taxon>Eukaryota</taxon>
        <taxon>Viridiplantae</taxon>
        <taxon>Streptophyta</taxon>
        <taxon>Embryophyta</taxon>
        <taxon>Tracheophyta</taxon>
        <taxon>Spermatophyta</taxon>
        <taxon>Magnoliopsida</taxon>
        <taxon>eudicotyledons</taxon>
        <taxon>Gunneridae</taxon>
        <taxon>Pentapetalae</taxon>
        <taxon>rosids</taxon>
        <taxon>fabids</taxon>
        <taxon>Malpighiales</taxon>
        <taxon>Euphorbiaceae</taxon>
        <taxon>Crotonoideae</taxon>
        <taxon>Micrandreae</taxon>
        <taxon>Hevea</taxon>
    </lineage>
</organism>
<evidence type="ECO:0000313" key="4">
    <source>
        <dbReference type="Proteomes" id="UP000467840"/>
    </source>
</evidence>
<accession>A0A6A6L6S0</accession>
<dbReference type="Proteomes" id="UP000467840">
    <property type="component" value="Chromosome 7"/>
</dbReference>
<keyword evidence="1" id="KW-0732">Signal</keyword>